<protein>
    <submittedName>
        <fullName evidence="5">Trans-resveratrol di-O-methyltransferase</fullName>
    </submittedName>
</protein>
<dbReference type="InterPro" id="IPR016461">
    <property type="entry name" value="COMT-like"/>
</dbReference>
<dbReference type="AlphaFoldDB" id="A0A2Z7D9H4"/>
<gene>
    <name evidence="5" type="ORF">F511_12806</name>
</gene>
<dbReference type="SUPFAM" id="SSF53335">
    <property type="entry name" value="S-adenosyl-L-methionine-dependent methyltransferases"/>
    <property type="match status" value="1"/>
</dbReference>
<dbReference type="Proteomes" id="UP000250235">
    <property type="component" value="Unassembled WGS sequence"/>
</dbReference>
<evidence type="ECO:0000256" key="3">
    <source>
        <dbReference type="ARBA" id="ARBA00022691"/>
    </source>
</evidence>
<feature type="domain" description="O-methyltransferase C-terminal" evidence="4">
    <location>
        <begin position="1"/>
        <end position="98"/>
    </location>
</feature>
<proteinExistence type="predicted"/>
<reference evidence="5 6" key="1">
    <citation type="journal article" date="2015" name="Proc. Natl. Acad. Sci. U.S.A.">
        <title>The resurrection genome of Boea hygrometrica: A blueprint for survival of dehydration.</title>
        <authorList>
            <person name="Xiao L."/>
            <person name="Yang G."/>
            <person name="Zhang L."/>
            <person name="Yang X."/>
            <person name="Zhao S."/>
            <person name="Ji Z."/>
            <person name="Zhou Q."/>
            <person name="Hu M."/>
            <person name="Wang Y."/>
            <person name="Chen M."/>
            <person name="Xu Y."/>
            <person name="Jin H."/>
            <person name="Xiao X."/>
            <person name="Hu G."/>
            <person name="Bao F."/>
            <person name="Hu Y."/>
            <person name="Wan P."/>
            <person name="Li L."/>
            <person name="Deng X."/>
            <person name="Kuang T."/>
            <person name="Xiang C."/>
            <person name="Zhu J.K."/>
            <person name="Oliver M.J."/>
            <person name="He Y."/>
        </authorList>
    </citation>
    <scope>NUCLEOTIDE SEQUENCE [LARGE SCALE GENOMIC DNA]</scope>
    <source>
        <strain evidence="6">cv. XS01</strain>
    </source>
</reference>
<keyword evidence="2 5" id="KW-0808">Transferase</keyword>
<accession>A0A2Z7D9H4</accession>
<dbReference type="Pfam" id="PF00891">
    <property type="entry name" value="Methyltransf_2"/>
    <property type="match status" value="1"/>
</dbReference>
<dbReference type="Gene3D" id="3.40.50.150">
    <property type="entry name" value="Vaccinia Virus protein VP39"/>
    <property type="match status" value="1"/>
</dbReference>
<name>A0A2Z7D9H4_9LAMI</name>
<dbReference type="GO" id="GO:0032259">
    <property type="term" value="P:methylation"/>
    <property type="evidence" value="ECO:0007669"/>
    <property type="project" value="UniProtKB-KW"/>
</dbReference>
<sequence>GNMFEAIPTAHAVLLKGVLHNWNDEDCIKILKKCKEAISGKEKGGKVIVIDMVLGCNDENNTIVKQNKVLHDMLMMVYMNGKERSEREWERLFLDAGFGGYKITPTLGLISIIQVFP</sequence>
<keyword evidence="6" id="KW-1185">Reference proteome</keyword>
<dbReference type="EMBL" id="KQ988996">
    <property type="protein sequence ID" value="KZV55219.1"/>
    <property type="molecule type" value="Genomic_DNA"/>
</dbReference>
<dbReference type="OrthoDB" id="912215at2759"/>
<dbReference type="InterPro" id="IPR001077">
    <property type="entry name" value="COMT_C"/>
</dbReference>
<dbReference type="InterPro" id="IPR029063">
    <property type="entry name" value="SAM-dependent_MTases_sf"/>
</dbReference>
<dbReference type="PANTHER" id="PTHR11746">
    <property type="entry name" value="O-METHYLTRANSFERASE"/>
    <property type="match status" value="1"/>
</dbReference>
<dbReference type="GO" id="GO:0008171">
    <property type="term" value="F:O-methyltransferase activity"/>
    <property type="evidence" value="ECO:0007669"/>
    <property type="project" value="InterPro"/>
</dbReference>
<keyword evidence="3" id="KW-0949">S-adenosyl-L-methionine</keyword>
<evidence type="ECO:0000259" key="4">
    <source>
        <dbReference type="Pfam" id="PF00891"/>
    </source>
</evidence>
<keyword evidence="1 5" id="KW-0489">Methyltransferase</keyword>
<dbReference type="PROSITE" id="PS51683">
    <property type="entry name" value="SAM_OMT_II"/>
    <property type="match status" value="1"/>
</dbReference>
<organism evidence="5 6">
    <name type="scientific">Dorcoceras hygrometricum</name>
    <dbReference type="NCBI Taxonomy" id="472368"/>
    <lineage>
        <taxon>Eukaryota</taxon>
        <taxon>Viridiplantae</taxon>
        <taxon>Streptophyta</taxon>
        <taxon>Embryophyta</taxon>
        <taxon>Tracheophyta</taxon>
        <taxon>Spermatophyta</taxon>
        <taxon>Magnoliopsida</taxon>
        <taxon>eudicotyledons</taxon>
        <taxon>Gunneridae</taxon>
        <taxon>Pentapetalae</taxon>
        <taxon>asterids</taxon>
        <taxon>lamiids</taxon>
        <taxon>Lamiales</taxon>
        <taxon>Gesneriaceae</taxon>
        <taxon>Didymocarpoideae</taxon>
        <taxon>Trichosporeae</taxon>
        <taxon>Loxocarpinae</taxon>
        <taxon>Dorcoceras</taxon>
    </lineage>
</organism>
<evidence type="ECO:0000313" key="6">
    <source>
        <dbReference type="Proteomes" id="UP000250235"/>
    </source>
</evidence>
<evidence type="ECO:0000313" key="5">
    <source>
        <dbReference type="EMBL" id="KZV55219.1"/>
    </source>
</evidence>
<evidence type="ECO:0000256" key="2">
    <source>
        <dbReference type="ARBA" id="ARBA00022679"/>
    </source>
</evidence>
<evidence type="ECO:0000256" key="1">
    <source>
        <dbReference type="ARBA" id="ARBA00022603"/>
    </source>
</evidence>
<feature type="non-terminal residue" evidence="5">
    <location>
        <position position="1"/>
    </location>
</feature>